<keyword evidence="1" id="KW-1133">Transmembrane helix</keyword>
<name>A0A929MQB3_ABIDE</name>
<feature type="transmembrane region" description="Helical" evidence="1">
    <location>
        <begin position="16"/>
        <end position="35"/>
    </location>
</feature>
<gene>
    <name evidence="2" type="ORF">HXK00_04615</name>
</gene>
<sequence length="205" mass="22381">MTPNQRYGSQNKTNQLVKLSVFVAIIIIQSWVPMLGNIPTPVLSITYIHVTVILATLWLGWKEGVLVGTAWGLNSWIRALTAPVSPINAQVLSDVMVSVLPRMLMPLILAGLIVVFKSWSKNPRLVGALAGFSGSFLNTFLVLGAIVLFKQEVYMTIKGVDQTGLWQLLGGIIATNGILEAFVAAILTPIFYQVTLQLAKRQGQH</sequence>
<dbReference type="Pfam" id="PF12822">
    <property type="entry name" value="ECF_trnsprt"/>
    <property type="match status" value="1"/>
</dbReference>
<evidence type="ECO:0000256" key="1">
    <source>
        <dbReference type="SAM" id="Phobius"/>
    </source>
</evidence>
<dbReference type="RefSeq" id="WP_268443082.1">
    <property type="nucleotide sequence ID" value="NZ_JAKUYY010000002.1"/>
</dbReference>
<feature type="transmembrane region" description="Helical" evidence="1">
    <location>
        <begin position="128"/>
        <end position="149"/>
    </location>
</feature>
<keyword evidence="1" id="KW-0472">Membrane</keyword>
<reference evidence="2" key="1">
    <citation type="submission" date="2020-04" db="EMBL/GenBank/DDBJ databases">
        <title>Deep metagenomics examines the oral microbiome during advanced dental caries in children, revealing novel taxa and co-occurrences with host molecules.</title>
        <authorList>
            <person name="Baker J.L."/>
            <person name="Morton J.T."/>
            <person name="Dinis M."/>
            <person name="Alvarez R."/>
            <person name="Tran N.C."/>
            <person name="Knight R."/>
            <person name="Edlund A."/>
        </authorList>
    </citation>
    <scope>NUCLEOTIDE SEQUENCE</scope>
    <source>
        <strain evidence="2">JCVI_23_bin.16</strain>
    </source>
</reference>
<dbReference type="EMBL" id="JABZFV010000088">
    <property type="protein sequence ID" value="MBF0934913.1"/>
    <property type="molecule type" value="Genomic_DNA"/>
</dbReference>
<accession>A0A929MQB3</accession>
<dbReference type="Proteomes" id="UP000757900">
    <property type="component" value="Unassembled WGS sequence"/>
</dbReference>
<dbReference type="GO" id="GO:0022857">
    <property type="term" value="F:transmembrane transporter activity"/>
    <property type="evidence" value="ECO:0007669"/>
    <property type="project" value="InterPro"/>
</dbReference>
<evidence type="ECO:0000313" key="2">
    <source>
        <dbReference type="EMBL" id="MBF0934913.1"/>
    </source>
</evidence>
<comment type="caution">
    <text evidence="2">The sequence shown here is derived from an EMBL/GenBank/DDBJ whole genome shotgun (WGS) entry which is preliminary data.</text>
</comment>
<dbReference type="InterPro" id="IPR024529">
    <property type="entry name" value="ECF_trnsprt_substrate-spec"/>
</dbReference>
<keyword evidence="1" id="KW-0812">Transmembrane</keyword>
<organism evidence="2 3">
    <name type="scientific">Abiotrophia defectiva</name>
    <name type="common">Streptococcus defectivus</name>
    <dbReference type="NCBI Taxonomy" id="46125"/>
    <lineage>
        <taxon>Bacteria</taxon>
        <taxon>Bacillati</taxon>
        <taxon>Bacillota</taxon>
        <taxon>Bacilli</taxon>
        <taxon>Lactobacillales</taxon>
        <taxon>Aerococcaceae</taxon>
        <taxon>Abiotrophia</taxon>
    </lineage>
</organism>
<feature type="transmembrane region" description="Helical" evidence="1">
    <location>
        <begin position="169"/>
        <end position="192"/>
    </location>
</feature>
<dbReference type="AlphaFoldDB" id="A0A929MQB3"/>
<dbReference type="Gene3D" id="1.10.1760.20">
    <property type="match status" value="1"/>
</dbReference>
<protein>
    <submittedName>
        <fullName evidence="2">ECF transporter S component</fullName>
    </submittedName>
</protein>
<proteinExistence type="predicted"/>
<feature type="transmembrane region" description="Helical" evidence="1">
    <location>
        <begin position="95"/>
        <end position="116"/>
    </location>
</feature>
<evidence type="ECO:0000313" key="3">
    <source>
        <dbReference type="Proteomes" id="UP000757900"/>
    </source>
</evidence>